<organism evidence="4 5">
    <name type="scientific">Patella caerulea</name>
    <name type="common">Rayed Mediterranean limpet</name>
    <dbReference type="NCBI Taxonomy" id="87958"/>
    <lineage>
        <taxon>Eukaryota</taxon>
        <taxon>Metazoa</taxon>
        <taxon>Spiralia</taxon>
        <taxon>Lophotrochozoa</taxon>
        <taxon>Mollusca</taxon>
        <taxon>Gastropoda</taxon>
        <taxon>Patellogastropoda</taxon>
        <taxon>Patelloidea</taxon>
        <taxon>Patellidae</taxon>
        <taxon>Patella</taxon>
    </lineage>
</organism>
<dbReference type="Proteomes" id="UP001347796">
    <property type="component" value="Unassembled WGS sequence"/>
</dbReference>
<dbReference type="Pfam" id="PF11357">
    <property type="entry name" value="Spy1"/>
    <property type="match status" value="1"/>
</dbReference>
<sequence>MSFRLPSFSETFVQPRINHQNCWKVGTPWFEYPYQSDFVVPWFFDYSNIPVIYPGSGRQAIQQFSNYHLSRPLSIQARGMKRLRTVSNLQNITAKKNEFVKIELPVVPAKRAKKSSFIVKPKEMRAFFGLLADELIQDFLEVDSCIKISDKYLLAMVFAYFKRACFSIREYTRTNFFVALYLANDIEEDDEDLKYEIFPWALGRKWKDKYPQFLLKRDRLFKRIGYRAIVSRRCCDEIMALTPSNIYWRRVRPLHHAGALRNYMRDPEDDGYPRGPEASPRLCRECDVTDSQYDSASPTDTAWYISSNESSPEHKNCTREHDQSDIFFNMQGLKKTLPLSKGEGDDVWPSSSIEE</sequence>
<accession>A0AAN8JQS2</accession>
<feature type="region of interest" description="Disordered" evidence="3">
    <location>
        <begin position="336"/>
        <end position="355"/>
    </location>
</feature>
<proteinExistence type="inferred from homology"/>
<evidence type="ECO:0000313" key="5">
    <source>
        <dbReference type="Proteomes" id="UP001347796"/>
    </source>
</evidence>
<keyword evidence="5" id="KW-1185">Reference proteome</keyword>
<protein>
    <recommendedName>
        <fullName evidence="6">Speedy protein A</fullName>
    </recommendedName>
</protein>
<comment type="similarity">
    <text evidence="1">Belongs to the Speedy/Ringo family.</text>
</comment>
<name>A0AAN8JQS2_PATCE</name>
<dbReference type="AlphaFoldDB" id="A0AAN8JQS2"/>
<gene>
    <name evidence="4" type="ORF">SNE40_010010</name>
</gene>
<dbReference type="PANTHER" id="PTHR31545">
    <property type="entry name" value="SEEDY PROTEIN A/C FAMILY MEMBER"/>
    <property type="match status" value="1"/>
</dbReference>
<dbReference type="EMBL" id="JAZGQO010000007">
    <property type="protein sequence ID" value="KAK6182296.1"/>
    <property type="molecule type" value="Genomic_DNA"/>
</dbReference>
<evidence type="ECO:0000256" key="3">
    <source>
        <dbReference type="SAM" id="MobiDB-lite"/>
    </source>
</evidence>
<evidence type="ECO:0000313" key="4">
    <source>
        <dbReference type="EMBL" id="KAK6182296.1"/>
    </source>
</evidence>
<reference evidence="4 5" key="1">
    <citation type="submission" date="2024-01" db="EMBL/GenBank/DDBJ databases">
        <title>The genome of the rayed Mediterranean limpet Patella caerulea (Linnaeus, 1758).</title>
        <authorList>
            <person name="Anh-Thu Weber A."/>
            <person name="Halstead-Nussloch G."/>
        </authorList>
    </citation>
    <scope>NUCLEOTIDE SEQUENCE [LARGE SCALE GENOMIC DNA]</scope>
    <source>
        <strain evidence="4">AATW-2023a</strain>
        <tissue evidence="4">Whole specimen</tissue>
    </source>
</reference>
<dbReference type="InterPro" id="IPR020984">
    <property type="entry name" value="Speedy"/>
</dbReference>
<dbReference type="InterPro" id="IPR052316">
    <property type="entry name" value="Speedy-Ringo_regulator"/>
</dbReference>
<comment type="caution">
    <text evidence="4">The sequence shown here is derived from an EMBL/GenBank/DDBJ whole genome shotgun (WGS) entry which is preliminary data.</text>
</comment>
<keyword evidence="2" id="KW-0131">Cell cycle</keyword>
<dbReference type="GO" id="GO:0019901">
    <property type="term" value="F:protein kinase binding"/>
    <property type="evidence" value="ECO:0007669"/>
    <property type="project" value="InterPro"/>
</dbReference>
<evidence type="ECO:0000256" key="1">
    <source>
        <dbReference type="ARBA" id="ARBA00010932"/>
    </source>
</evidence>
<dbReference type="PANTHER" id="PTHR31545:SF5">
    <property type="entry name" value="SPEEDY PROTEIN A"/>
    <property type="match status" value="1"/>
</dbReference>
<evidence type="ECO:0008006" key="6">
    <source>
        <dbReference type="Google" id="ProtNLM"/>
    </source>
</evidence>
<evidence type="ECO:0000256" key="2">
    <source>
        <dbReference type="ARBA" id="ARBA00023306"/>
    </source>
</evidence>